<evidence type="ECO:0000313" key="5">
    <source>
        <dbReference type="EMBL" id="GEU82786.1"/>
    </source>
</evidence>
<dbReference type="AlphaFoldDB" id="A0A6L2N982"/>
<dbReference type="EMBL" id="BKCJ010008547">
    <property type="protein sequence ID" value="GEU82786.1"/>
    <property type="molecule type" value="Genomic_DNA"/>
</dbReference>
<feature type="domain" description="Retrovirus-related Pol polyprotein from transposon TNT 1-94-like beta-barrel" evidence="3">
    <location>
        <begin position="504"/>
        <end position="575"/>
    </location>
</feature>
<comment type="caution">
    <text evidence="5">The sequence shown here is derived from an EMBL/GenBank/DDBJ whole genome shotgun (WGS) entry which is preliminary data.</text>
</comment>
<dbReference type="InterPro" id="IPR025724">
    <property type="entry name" value="GAG-pre-integrase_dom"/>
</dbReference>
<accession>A0A6L2N982</accession>
<sequence length="1174" mass="134296">MDQDAAYMVAASKVIENCNSFLKPQTVEGVEIVMLITSAEDKAQRRLKVKAMSTLMMGIPNEHQLKFKSIKDSKSLLEAIKKRFGSNDATKKTQRNLLKHEYENFTTSSSEILDQTFDRLQKLVIWRNKPDLDSMSMDDLYNNFKVYEPEVKGVSSSSTNTQNMTFVSSSSNNNTNSSNEAINIAFGVTTAGTYVNSANSTNIDNLSDAIIYAFLEGSSILMGMRLFPLIKPRWNVTISIRGANLQENVEHQEHKTTRTRRAQKGMCMLKLLTQLWCLVIDLEVMIEVTKLKKDLTMHLWHTSLQVLILREKDDIQLTVKKLKNASKSLNKLIDSQIADNYKKGLGYNAFLPPYTGLFMPPEPDLSYIGLEEFTSEPAVETLNAKTSEEVPKVVKKDNGVPIIKDWKSDDEDESVPQPKIEKKTVKPSVAKVEFVKPKQQSQNARKTAVAVNTARPVNTAHPKTTMNAAKPRPKAVVNTARPKAVLADKGNEGNPQMDLQDKRVIDSGCSRHTTWNMSYLTDYEENNRGYVTFGGYPKEGKITSKGTIKTGELDFENVYFVKELKFNLFSVSQIVPRKNNMYSVDLKNIIPKGGLTCLFEKATSDESRLWQRRLGHLNFKIMNKLVKGNLVRGLPSNIFENEQTCVACQKGKQHRASYHLGKFDGKPDEGFFIGYSLNSKAFRVFNSRTRIVEETLHIRFSENTPNNLSSGPNWLFDIDALTKTMNYQPVVAGIQSNYNAGTKDNNNASQVRKKKEPGKYYILLSLWTVDPPFPQEPKSSQDARFKPSNDVEKKVNEVLRQENECKDQEKSSIKLPDNPDMHELEDISIFEDSNEDVFGEEADLNNLESTFQVSPILTTRIHKDHPLEQVKENQEKDKNRIKTGQKQEVWRSREKFKVVVIERGRKTEENKKRMTENAYTYQKLFKFKEKKKREGPYVQFQEKKESIHLLLTGIGDEIYSSVDTCKAAHEMWIAIERLQQGKSLNKQDYQNEVNEICAEKIVKNENPLTLVVAAQQYVDTYYQALKSHKSYVPPSKQSSFTRSYVSTRHKGKEIAKPIAPPSELASKKDNDLEHAQRDKDMQKNLALITKNFKKIYKPTKNNLRTSSNTINKNVDTFPRYKNDNQTRQFGNQRKYFAKECRKPKRAKDYTYHKEKMLPCKQAEKGFPLQAKQAY</sequence>
<dbReference type="InterPro" id="IPR057670">
    <property type="entry name" value="SH3_retrovirus"/>
</dbReference>
<proteinExistence type="predicted"/>
<evidence type="ECO:0000259" key="2">
    <source>
        <dbReference type="Pfam" id="PF13976"/>
    </source>
</evidence>
<evidence type="ECO:0000259" key="4">
    <source>
        <dbReference type="Pfam" id="PF25597"/>
    </source>
</evidence>
<feature type="compositionally biased region" description="Basic and acidic residues" evidence="1">
    <location>
        <begin position="1065"/>
        <end position="1079"/>
    </location>
</feature>
<feature type="region of interest" description="Disordered" evidence="1">
    <location>
        <begin position="1051"/>
        <end position="1079"/>
    </location>
</feature>
<evidence type="ECO:0000259" key="3">
    <source>
        <dbReference type="Pfam" id="PF22936"/>
    </source>
</evidence>
<dbReference type="Pfam" id="PF13976">
    <property type="entry name" value="gag_pre-integrs"/>
    <property type="match status" value="1"/>
</dbReference>
<evidence type="ECO:0000256" key="1">
    <source>
        <dbReference type="SAM" id="MobiDB-lite"/>
    </source>
</evidence>
<feature type="domain" description="Retroviral polymerase SH3-like" evidence="4">
    <location>
        <begin position="657"/>
        <end position="707"/>
    </location>
</feature>
<protein>
    <submittedName>
        <fullName evidence="5">Uncharacterized protein</fullName>
    </submittedName>
</protein>
<dbReference type="InterPro" id="IPR054722">
    <property type="entry name" value="PolX-like_BBD"/>
</dbReference>
<gene>
    <name evidence="5" type="ORF">Tci_054764</name>
</gene>
<dbReference type="Pfam" id="PF25597">
    <property type="entry name" value="SH3_retrovirus"/>
    <property type="match status" value="1"/>
</dbReference>
<feature type="domain" description="GAG-pre-integrase" evidence="2">
    <location>
        <begin position="580"/>
        <end position="653"/>
    </location>
</feature>
<name>A0A6L2N982_TANCI</name>
<dbReference type="Pfam" id="PF22936">
    <property type="entry name" value="Pol_BBD"/>
    <property type="match status" value="1"/>
</dbReference>
<reference evidence="5" key="1">
    <citation type="journal article" date="2019" name="Sci. Rep.">
        <title>Draft genome of Tanacetum cinerariifolium, the natural source of mosquito coil.</title>
        <authorList>
            <person name="Yamashiro T."/>
            <person name="Shiraishi A."/>
            <person name="Satake H."/>
            <person name="Nakayama K."/>
        </authorList>
    </citation>
    <scope>NUCLEOTIDE SEQUENCE</scope>
</reference>
<feature type="region of interest" description="Disordered" evidence="1">
    <location>
        <begin position="404"/>
        <end position="423"/>
    </location>
</feature>
<organism evidence="5">
    <name type="scientific">Tanacetum cinerariifolium</name>
    <name type="common">Dalmatian daisy</name>
    <name type="synonym">Chrysanthemum cinerariifolium</name>
    <dbReference type="NCBI Taxonomy" id="118510"/>
    <lineage>
        <taxon>Eukaryota</taxon>
        <taxon>Viridiplantae</taxon>
        <taxon>Streptophyta</taxon>
        <taxon>Embryophyta</taxon>
        <taxon>Tracheophyta</taxon>
        <taxon>Spermatophyta</taxon>
        <taxon>Magnoliopsida</taxon>
        <taxon>eudicotyledons</taxon>
        <taxon>Gunneridae</taxon>
        <taxon>Pentapetalae</taxon>
        <taxon>asterids</taxon>
        <taxon>campanulids</taxon>
        <taxon>Asterales</taxon>
        <taxon>Asteraceae</taxon>
        <taxon>Asteroideae</taxon>
        <taxon>Anthemideae</taxon>
        <taxon>Anthemidinae</taxon>
        <taxon>Tanacetum</taxon>
    </lineage>
</organism>